<dbReference type="PATRIC" id="fig|1121338.3.peg.963"/>
<evidence type="ECO:0000256" key="5">
    <source>
        <dbReference type="RuleBase" id="RU363041"/>
    </source>
</evidence>
<feature type="transmembrane region" description="Helical" evidence="5">
    <location>
        <begin position="69"/>
        <end position="90"/>
    </location>
</feature>
<evidence type="ECO:0000256" key="3">
    <source>
        <dbReference type="ARBA" id="ARBA00022989"/>
    </source>
</evidence>
<keyword evidence="5" id="KW-1003">Cell membrane</keyword>
<sequence>MFILGILTLWFASIFIRDFMKHKNRLEDNSWIKTGVIGFITNFFDTLGIGSFAPTTALLKGFKQTHDRVIPGTLNVSCTIPVIMEAFIFMRVIKVEAVTLVAMLVAAVLGAWIGAGIVARLPERKIQVVMGIALLATAFLMFASEMGWFPSGGNSIGLTGGKLVFAVIANFVLGSLMTAGIGLYAPCMALIFFLGMSPKAAFPIMMGSCAFLMPVASVKFIKEGAYDRKASMAITIGGSVGVIIAAYIVKSLPLEVLKWIVICVILYTAIVMLMSASRAITKK</sequence>
<comment type="caution">
    <text evidence="6">The sequence shown here is derived from an EMBL/GenBank/DDBJ whole genome shotgun (WGS) entry which is preliminary data.</text>
</comment>
<evidence type="ECO:0000313" key="6">
    <source>
        <dbReference type="EMBL" id="KYH35113.1"/>
    </source>
</evidence>
<feature type="transmembrane region" description="Helical" evidence="5">
    <location>
        <begin position="125"/>
        <end position="143"/>
    </location>
</feature>
<feature type="transmembrane region" description="Helical" evidence="5">
    <location>
        <begin position="230"/>
        <end position="250"/>
    </location>
</feature>
<keyword evidence="7" id="KW-1185">Reference proteome</keyword>
<organism evidence="6 7">
    <name type="scientific">Clostridium tepidiprofundi DSM 19306</name>
    <dbReference type="NCBI Taxonomy" id="1121338"/>
    <lineage>
        <taxon>Bacteria</taxon>
        <taxon>Bacillati</taxon>
        <taxon>Bacillota</taxon>
        <taxon>Clostridia</taxon>
        <taxon>Eubacteriales</taxon>
        <taxon>Clostridiaceae</taxon>
        <taxon>Clostridium</taxon>
    </lineage>
</organism>
<dbReference type="AlphaFoldDB" id="A0A151B5N8"/>
<protein>
    <recommendedName>
        <fullName evidence="5">Probable membrane transporter protein</fullName>
    </recommendedName>
</protein>
<evidence type="ECO:0000256" key="4">
    <source>
        <dbReference type="ARBA" id="ARBA00023136"/>
    </source>
</evidence>
<comment type="subcellular location">
    <subcellularLocation>
        <location evidence="5">Cell membrane</location>
        <topology evidence="5">Multi-pass membrane protein</topology>
    </subcellularLocation>
    <subcellularLocation>
        <location evidence="1">Membrane</location>
        <topology evidence="1">Multi-pass membrane protein</topology>
    </subcellularLocation>
</comment>
<evidence type="ECO:0000313" key="7">
    <source>
        <dbReference type="Proteomes" id="UP000075531"/>
    </source>
</evidence>
<dbReference type="PANTHER" id="PTHR43483:SF3">
    <property type="entry name" value="MEMBRANE TRANSPORTER PROTEIN HI_0806-RELATED"/>
    <property type="match status" value="1"/>
</dbReference>
<reference evidence="6 7" key="1">
    <citation type="submission" date="2016-02" db="EMBL/GenBank/DDBJ databases">
        <title>Genome sequence of Clostridium tepidiprofundi DSM 19306.</title>
        <authorList>
            <person name="Poehlein A."/>
            <person name="Daniel R."/>
        </authorList>
    </citation>
    <scope>NUCLEOTIDE SEQUENCE [LARGE SCALE GENOMIC DNA]</scope>
    <source>
        <strain evidence="6 7">DSM 19306</strain>
    </source>
</reference>
<gene>
    <name evidence="6" type="ORF">CLTEP_09330</name>
</gene>
<accession>A0A151B5N8</accession>
<dbReference type="EMBL" id="LTBA01000006">
    <property type="protein sequence ID" value="KYH35113.1"/>
    <property type="molecule type" value="Genomic_DNA"/>
</dbReference>
<feature type="transmembrane region" description="Helical" evidence="5">
    <location>
        <begin position="97"/>
        <end position="119"/>
    </location>
</feature>
<keyword evidence="4 5" id="KW-0472">Membrane</keyword>
<dbReference type="STRING" id="1121338.CLTEP_09330"/>
<feature type="transmembrane region" description="Helical" evidence="5">
    <location>
        <begin position="200"/>
        <end position="218"/>
    </location>
</feature>
<dbReference type="PANTHER" id="PTHR43483">
    <property type="entry name" value="MEMBRANE TRANSPORTER PROTEIN HI_0806-RELATED"/>
    <property type="match status" value="1"/>
</dbReference>
<feature type="transmembrane region" description="Helical" evidence="5">
    <location>
        <begin position="163"/>
        <end position="194"/>
    </location>
</feature>
<keyword evidence="2 5" id="KW-0812">Transmembrane</keyword>
<dbReference type="InterPro" id="IPR002781">
    <property type="entry name" value="TM_pro_TauE-like"/>
</dbReference>
<proteinExistence type="inferred from homology"/>
<name>A0A151B5N8_9CLOT</name>
<dbReference type="Proteomes" id="UP000075531">
    <property type="component" value="Unassembled WGS sequence"/>
</dbReference>
<evidence type="ECO:0000256" key="1">
    <source>
        <dbReference type="ARBA" id="ARBA00004141"/>
    </source>
</evidence>
<feature type="transmembrane region" description="Helical" evidence="5">
    <location>
        <begin position="256"/>
        <end position="276"/>
    </location>
</feature>
<keyword evidence="3 5" id="KW-1133">Transmembrane helix</keyword>
<comment type="similarity">
    <text evidence="5">Belongs to the 4-toluene sulfonate uptake permease (TSUP) (TC 2.A.102) family.</text>
</comment>
<evidence type="ECO:0000256" key="2">
    <source>
        <dbReference type="ARBA" id="ARBA00022692"/>
    </source>
</evidence>
<dbReference type="GO" id="GO:0005886">
    <property type="term" value="C:plasma membrane"/>
    <property type="evidence" value="ECO:0007669"/>
    <property type="project" value="UniProtKB-SubCell"/>
</dbReference>
<dbReference type="Pfam" id="PF01925">
    <property type="entry name" value="TauE"/>
    <property type="match status" value="2"/>
</dbReference>